<dbReference type="EMBL" id="KL596756">
    <property type="protein sequence ID" value="KER26099.1"/>
    <property type="molecule type" value="Genomic_DNA"/>
</dbReference>
<dbReference type="AlphaFoldDB" id="A0A075ADJ8"/>
<accession>A0A075ADJ8</accession>
<protein>
    <submittedName>
        <fullName evidence="1">Uncharacterized protein</fullName>
    </submittedName>
</protein>
<reference evidence="1 2" key="1">
    <citation type="submission" date="2013-11" db="EMBL/GenBank/DDBJ databases">
        <title>Opisthorchis viverrini - life in the bile duct.</title>
        <authorList>
            <person name="Young N.D."/>
            <person name="Nagarajan N."/>
            <person name="Lin S.J."/>
            <person name="Korhonen P.K."/>
            <person name="Jex A.R."/>
            <person name="Hall R.S."/>
            <person name="Safavi-Hemami H."/>
            <person name="Kaewkong W."/>
            <person name="Bertrand D."/>
            <person name="Gao S."/>
            <person name="Seet Q."/>
            <person name="Wongkham S."/>
            <person name="Teh B.T."/>
            <person name="Wongkham C."/>
            <person name="Intapan P.M."/>
            <person name="Maleewong W."/>
            <person name="Yang X."/>
            <person name="Hu M."/>
            <person name="Wang Z."/>
            <person name="Hofmann A."/>
            <person name="Sternberg P.W."/>
            <person name="Tan P."/>
            <person name="Wang J."/>
            <person name="Gasser R.B."/>
        </authorList>
    </citation>
    <scope>NUCLEOTIDE SEQUENCE [LARGE SCALE GENOMIC DNA]</scope>
</reference>
<dbReference type="Proteomes" id="UP000054324">
    <property type="component" value="Unassembled WGS sequence"/>
</dbReference>
<gene>
    <name evidence="1" type="ORF">T265_06579</name>
</gene>
<sequence>MKEITKRLCAVAATRLPGWGPRDAHCAWLETLQDMVANRCQWSFCCLFLSRSLKWMLLNESRLYGSEASLLKTDDMLSIMMLMEMHTPPSQTPMKLTLRMLPLTYTAPRLLFRIHSPDILRPLMWALHGKSVNKMLLRSLWILRRLSVATFKLAAESTAPCLTRRYTLENLSDAETSASVTANDCMVLCSRAKADWVHVSIRLCAVPISPSKTKLVQLISSIY</sequence>
<name>A0A075ADJ8_OPIVI</name>
<evidence type="ECO:0000313" key="2">
    <source>
        <dbReference type="Proteomes" id="UP000054324"/>
    </source>
</evidence>
<dbReference type="RefSeq" id="XP_009170146.1">
    <property type="nucleotide sequence ID" value="XM_009171882.1"/>
</dbReference>
<dbReference type="GeneID" id="20320758"/>
<organism evidence="1 2">
    <name type="scientific">Opisthorchis viverrini</name>
    <name type="common">Southeast Asian liver fluke</name>
    <dbReference type="NCBI Taxonomy" id="6198"/>
    <lineage>
        <taxon>Eukaryota</taxon>
        <taxon>Metazoa</taxon>
        <taxon>Spiralia</taxon>
        <taxon>Lophotrochozoa</taxon>
        <taxon>Platyhelminthes</taxon>
        <taxon>Trematoda</taxon>
        <taxon>Digenea</taxon>
        <taxon>Opisthorchiida</taxon>
        <taxon>Opisthorchiata</taxon>
        <taxon>Opisthorchiidae</taxon>
        <taxon>Opisthorchis</taxon>
    </lineage>
</organism>
<dbReference type="KEGG" id="ovi:T265_06579"/>
<evidence type="ECO:0000313" key="1">
    <source>
        <dbReference type="EMBL" id="KER26099.1"/>
    </source>
</evidence>
<dbReference type="CTD" id="20320758"/>
<proteinExistence type="predicted"/>
<dbReference type="OrthoDB" id="6229751at2759"/>
<keyword evidence="2" id="KW-1185">Reference proteome</keyword>